<dbReference type="AlphaFoldDB" id="A0A7S9LUU4"/>
<keyword evidence="4" id="KW-1185">Reference proteome</keyword>
<dbReference type="InterPro" id="IPR011990">
    <property type="entry name" value="TPR-like_helical_dom_sf"/>
</dbReference>
<evidence type="ECO:0000313" key="4">
    <source>
        <dbReference type="Proteomes" id="UP000594800"/>
    </source>
</evidence>
<dbReference type="SUPFAM" id="SSF48452">
    <property type="entry name" value="TPR-like"/>
    <property type="match status" value="1"/>
</dbReference>
<feature type="compositionally biased region" description="Low complexity" evidence="2">
    <location>
        <begin position="20"/>
        <end position="38"/>
    </location>
</feature>
<dbReference type="InterPro" id="IPR034706">
    <property type="entry name" value="CpoB"/>
</dbReference>
<keyword evidence="1" id="KW-0131">Cell cycle</keyword>
<comment type="similarity">
    <text evidence="1">Belongs to the CpoB family.</text>
</comment>
<protein>
    <recommendedName>
        <fullName evidence="1">Cell division coordinator CpoB</fullName>
    </recommendedName>
</protein>
<comment type="subcellular location">
    <subcellularLocation>
        <location evidence="1">Periplasm</location>
    </subcellularLocation>
</comment>
<name>A0A7S9LUU4_9RHOB</name>
<feature type="region of interest" description="Disordered" evidence="2">
    <location>
        <begin position="20"/>
        <end position="45"/>
    </location>
</feature>
<comment type="function">
    <text evidence="1">Mediates coordination of peptidoglycan synthesis and outer membrane constriction during cell division.</text>
</comment>
<keyword evidence="1" id="KW-0175">Coiled coil</keyword>
<proteinExistence type="inferred from homology"/>
<gene>
    <name evidence="1" type="primary">cpoB</name>
    <name evidence="3" type="ORF">I0K15_08105</name>
</gene>
<feature type="signal peptide" evidence="1">
    <location>
        <begin position="1"/>
        <end position="20"/>
    </location>
</feature>
<keyword evidence="1" id="KW-0132">Cell division</keyword>
<evidence type="ECO:0000313" key="3">
    <source>
        <dbReference type="EMBL" id="QPH55677.1"/>
    </source>
</evidence>
<organism evidence="3 4">
    <name type="scientific">Pontivivens ytuae</name>
    <dbReference type="NCBI Taxonomy" id="2789856"/>
    <lineage>
        <taxon>Bacteria</taxon>
        <taxon>Pseudomonadati</taxon>
        <taxon>Pseudomonadota</taxon>
        <taxon>Alphaproteobacteria</taxon>
        <taxon>Rhodobacterales</taxon>
        <taxon>Paracoccaceae</taxon>
        <taxon>Pontivivens</taxon>
    </lineage>
</organism>
<dbReference type="Pfam" id="PF13432">
    <property type="entry name" value="TPR_16"/>
    <property type="match status" value="1"/>
</dbReference>
<evidence type="ECO:0000256" key="1">
    <source>
        <dbReference type="HAMAP-Rule" id="MF_02066"/>
    </source>
</evidence>
<dbReference type="HAMAP" id="MF_02066">
    <property type="entry name" value="CpoB"/>
    <property type="match status" value="1"/>
</dbReference>
<feature type="chain" id="PRO_5033169937" description="Cell division coordinator CpoB" evidence="1">
    <location>
        <begin position="21"/>
        <end position="294"/>
    </location>
</feature>
<dbReference type="GO" id="GO:0030288">
    <property type="term" value="C:outer membrane-bounded periplasmic space"/>
    <property type="evidence" value="ECO:0007669"/>
    <property type="project" value="UniProtKB-UniRule"/>
</dbReference>
<evidence type="ECO:0000256" key="2">
    <source>
        <dbReference type="SAM" id="MobiDB-lite"/>
    </source>
</evidence>
<dbReference type="EMBL" id="CP064942">
    <property type="protein sequence ID" value="QPH55677.1"/>
    <property type="molecule type" value="Genomic_DNA"/>
</dbReference>
<feature type="compositionally biased region" description="Gly residues" evidence="2">
    <location>
        <begin position="147"/>
        <end position="157"/>
    </location>
</feature>
<feature type="coiled-coil region" evidence="1">
    <location>
        <begin position="50"/>
        <end position="118"/>
    </location>
</feature>
<reference evidence="3 4" key="1">
    <citation type="submission" date="2020-11" db="EMBL/GenBank/DDBJ databases">
        <title>Description of Pontivivens ytuae sp. nov. isolated from deep sea sediment of Mariana Trench.</title>
        <authorList>
            <person name="Wang Z."/>
            <person name="Sun Q.-L."/>
            <person name="Xu X.-D."/>
            <person name="Tang Y.-Z."/>
            <person name="Zhang J."/>
        </authorList>
    </citation>
    <scope>NUCLEOTIDE SEQUENCE [LARGE SCALE GENOMIC DNA]</scope>
    <source>
        <strain evidence="3 4">MT2928</strain>
    </source>
</reference>
<accession>A0A7S9LUU4</accession>
<dbReference type="GO" id="GO:0043093">
    <property type="term" value="P:FtsZ-dependent cytokinesis"/>
    <property type="evidence" value="ECO:0007669"/>
    <property type="project" value="UniProtKB-UniRule"/>
</dbReference>
<dbReference type="RefSeq" id="WP_196104939.1">
    <property type="nucleotide sequence ID" value="NZ_CP064942.1"/>
</dbReference>
<dbReference type="Proteomes" id="UP000594800">
    <property type="component" value="Chromosome"/>
</dbReference>
<keyword evidence="1" id="KW-0732">Signal</keyword>
<feature type="region of interest" description="Disordered" evidence="2">
    <location>
        <begin position="139"/>
        <end position="164"/>
    </location>
</feature>
<dbReference type="Gene3D" id="1.25.40.10">
    <property type="entry name" value="Tetratricopeptide repeat domain"/>
    <property type="match status" value="1"/>
</dbReference>
<keyword evidence="1" id="KW-0574">Periplasm</keyword>
<dbReference type="KEGG" id="poz:I0K15_08105"/>
<sequence length="294" mass="31193" precursor="true">MLRHLVLILTLGLAPLTATAQDTTTPPPAAGTGDPLADVLSGQETPPTTLEDLRLTLQRLDEDLQGIRQQLVSTGQVEPGVPFDTTTLNRLDLIETRIRELTGRVEELQFDVRRIAEDGGRRVADLDFRLTELEGGDTSYVAPASDLGGGTSGGSGAGSAPEPQVALTERAAFDAAKARYDAGDTELAVSGFESFLETFPGGPLTSEARFWLGEAHVQQGDNREAALNFLNAFSGSPTSEIAPEALRRLADTLGSIGQVTEACLTYDEALTRFSGQGEDYTTSVLNAKQSLACP</sequence>